<accession>A0A3B0WM07</accession>
<dbReference type="Pfam" id="PF13275">
    <property type="entry name" value="S4_2"/>
    <property type="match status" value="1"/>
</dbReference>
<evidence type="ECO:0000313" key="1">
    <source>
        <dbReference type="EMBL" id="VAW53353.1"/>
    </source>
</evidence>
<organism evidence="1">
    <name type="scientific">hydrothermal vent metagenome</name>
    <dbReference type="NCBI Taxonomy" id="652676"/>
    <lineage>
        <taxon>unclassified sequences</taxon>
        <taxon>metagenomes</taxon>
        <taxon>ecological metagenomes</taxon>
    </lineage>
</organism>
<proteinExistence type="predicted"/>
<name>A0A3B0WM07_9ZZZZ</name>
<dbReference type="AlphaFoldDB" id="A0A3B0WM07"/>
<dbReference type="Gene3D" id="3.10.290.10">
    <property type="entry name" value="RNA-binding S4 domain"/>
    <property type="match status" value="1"/>
</dbReference>
<dbReference type="InterPro" id="IPR036986">
    <property type="entry name" value="S4_RNA-bd_sf"/>
</dbReference>
<protein>
    <submittedName>
        <fullName evidence="1">Uncharacterized protein YbcJ</fullName>
    </submittedName>
</protein>
<gene>
    <name evidence="1" type="ORF">MNBD_GAMMA07-1118</name>
</gene>
<dbReference type="EMBL" id="UOFF01000023">
    <property type="protein sequence ID" value="VAW53353.1"/>
    <property type="molecule type" value="Genomic_DNA"/>
</dbReference>
<dbReference type="GO" id="GO:0003723">
    <property type="term" value="F:RNA binding"/>
    <property type="evidence" value="ECO:0007669"/>
    <property type="project" value="InterPro"/>
</dbReference>
<dbReference type="PROSITE" id="PS50889">
    <property type="entry name" value="S4"/>
    <property type="match status" value="1"/>
</dbReference>
<dbReference type="SUPFAM" id="SSF55174">
    <property type="entry name" value="Alpha-L RNA-binding motif"/>
    <property type="match status" value="1"/>
</dbReference>
<reference evidence="1" key="1">
    <citation type="submission" date="2018-06" db="EMBL/GenBank/DDBJ databases">
        <authorList>
            <person name="Zhirakovskaya E."/>
        </authorList>
    </citation>
    <scope>NUCLEOTIDE SEQUENCE</scope>
</reference>
<sequence>MDFFELDGREYIELNNLLKVTGLCESGGRAKVLVADGQVKVDNKVELRKRCKIRSGQVVAFEGNKVQVK</sequence>